<dbReference type="SUPFAM" id="SSF57440">
    <property type="entry name" value="Kringle-like"/>
    <property type="match status" value="1"/>
</dbReference>
<comment type="caution">
    <text evidence="5">The sequence shown here is derived from an EMBL/GenBank/DDBJ whole genome shotgun (WGS) entry which is preliminary data.</text>
</comment>
<evidence type="ECO:0000256" key="1">
    <source>
        <dbReference type="ARBA" id="ARBA00022572"/>
    </source>
</evidence>
<dbReference type="Proteomes" id="UP000683360">
    <property type="component" value="Unassembled WGS sequence"/>
</dbReference>
<keyword evidence="2" id="KW-1015">Disulfide bond</keyword>
<gene>
    <name evidence="5" type="ORF">MEDL_41406</name>
</gene>
<reference evidence="5" key="1">
    <citation type="submission" date="2021-03" db="EMBL/GenBank/DDBJ databases">
        <authorList>
            <person name="Bekaert M."/>
        </authorList>
    </citation>
    <scope>NUCLEOTIDE SEQUENCE</scope>
</reference>
<proteinExistence type="predicted"/>
<dbReference type="AlphaFoldDB" id="A0A8S3TAX4"/>
<dbReference type="EC" id="3.4.21.7" evidence="5"/>
<dbReference type="GO" id="GO:0004252">
    <property type="term" value="F:serine-type endopeptidase activity"/>
    <property type="evidence" value="ECO:0007669"/>
    <property type="project" value="UniProtKB-EC"/>
</dbReference>
<accession>A0A8S3TAX4</accession>
<evidence type="ECO:0000259" key="4">
    <source>
        <dbReference type="PROSITE" id="PS50070"/>
    </source>
</evidence>
<protein>
    <submittedName>
        <fullName evidence="5">PLG</fullName>
        <ecNumber evidence="5">3.4.21.7</ecNumber>
    </submittedName>
</protein>
<dbReference type="InterPro" id="IPR038178">
    <property type="entry name" value="Kringle_sf"/>
</dbReference>
<dbReference type="InterPro" id="IPR000001">
    <property type="entry name" value="Kringle"/>
</dbReference>
<dbReference type="OrthoDB" id="6107944at2759"/>
<evidence type="ECO:0000256" key="2">
    <source>
        <dbReference type="ARBA" id="ARBA00023157"/>
    </source>
</evidence>
<dbReference type="Gene3D" id="2.40.20.10">
    <property type="entry name" value="Plasminogen Kringle 4"/>
    <property type="match status" value="1"/>
</dbReference>
<feature type="domain" description="Kringle" evidence="4">
    <location>
        <begin position="28"/>
        <end position="96"/>
    </location>
</feature>
<keyword evidence="5" id="KW-0378">Hydrolase</keyword>
<evidence type="ECO:0000313" key="6">
    <source>
        <dbReference type="Proteomes" id="UP000683360"/>
    </source>
</evidence>
<evidence type="ECO:0000256" key="3">
    <source>
        <dbReference type="PROSITE-ProRule" id="PRU00121"/>
    </source>
</evidence>
<comment type="caution">
    <text evidence="3">Lacks conserved residue(s) required for the propagation of feature annotation.</text>
</comment>
<dbReference type="EMBL" id="CAJPWZ010001996">
    <property type="protein sequence ID" value="CAG2228520.1"/>
    <property type="molecule type" value="Genomic_DNA"/>
</dbReference>
<name>A0A8S3TAX4_MYTED</name>
<dbReference type="InterPro" id="IPR013806">
    <property type="entry name" value="Kringle-like"/>
</dbReference>
<dbReference type="Pfam" id="PF00051">
    <property type="entry name" value="Kringle"/>
    <property type="match status" value="1"/>
</dbReference>
<sequence>MPLEDFKEKRVNERSIGKRECVFKTDFGASYKGHKNITKSGRHCSLWEDNSSDFTTSTRWIGEFEENYCRKIDMGLKTPPGCYIGDEFESCDIPECGNVVTIIIISCITWTAFQSDKCALFFFNGTIRYLFVNSLNNFRYKVCSICVNWNKQIYVSLNVLTS</sequence>
<dbReference type="PROSITE" id="PS50070">
    <property type="entry name" value="KRINGLE_2"/>
    <property type="match status" value="1"/>
</dbReference>
<keyword evidence="6" id="KW-1185">Reference proteome</keyword>
<organism evidence="5 6">
    <name type="scientific">Mytilus edulis</name>
    <name type="common">Blue mussel</name>
    <dbReference type="NCBI Taxonomy" id="6550"/>
    <lineage>
        <taxon>Eukaryota</taxon>
        <taxon>Metazoa</taxon>
        <taxon>Spiralia</taxon>
        <taxon>Lophotrochozoa</taxon>
        <taxon>Mollusca</taxon>
        <taxon>Bivalvia</taxon>
        <taxon>Autobranchia</taxon>
        <taxon>Pteriomorphia</taxon>
        <taxon>Mytilida</taxon>
        <taxon>Mytiloidea</taxon>
        <taxon>Mytilidae</taxon>
        <taxon>Mytilinae</taxon>
        <taxon>Mytilus</taxon>
    </lineage>
</organism>
<evidence type="ECO:0000313" key="5">
    <source>
        <dbReference type="EMBL" id="CAG2228520.1"/>
    </source>
</evidence>
<dbReference type="SMART" id="SM00130">
    <property type="entry name" value="KR"/>
    <property type="match status" value="1"/>
</dbReference>
<keyword evidence="1 3" id="KW-0420">Kringle</keyword>